<feature type="region of interest" description="Disordered" evidence="8">
    <location>
        <begin position="894"/>
        <end position="921"/>
    </location>
</feature>
<feature type="compositionally biased region" description="Low complexity" evidence="8">
    <location>
        <begin position="953"/>
        <end position="970"/>
    </location>
</feature>
<feature type="region of interest" description="Disordered" evidence="8">
    <location>
        <begin position="1"/>
        <end position="27"/>
    </location>
</feature>
<keyword evidence="6 7" id="KW-0175">Coiled coil</keyword>
<evidence type="ECO:0000256" key="6">
    <source>
        <dbReference type="ARBA" id="ARBA00023054"/>
    </source>
</evidence>
<dbReference type="HOGENOM" id="CLU_267374_0_0_1"/>
<dbReference type="FunCoup" id="C5DME8">
    <property type="interactions" value="28"/>
</dbReference>
<feature type="compositionally biased region" description="Basic and acidic residues" evidence="8">
    <location>
        <begin position="665"/>
        <end position="822"/>
    </location>
</feature>
<proteinExistence type="inferred from homology"/>
<evidence type="ECO:0000256" key="7">
    <source>
        <dbReference type="RuleBase" id="RU049441"/>
    </source>
</evidence>
<feature type="compositionally biased region" description="Acidic residues" evidence="8">
    <location>
        <begin position="596"/>
        <end position="618"/>
    </location>
</feature>
<dbReference type="eggNOG" id="ENOG502QSSK">
    <property type="taxonomic scope" value="Eukaryota"/>
</dbReference>
<feature type="region of interest" description="Disordered" evidence="8">
    <location>
        <begin position="537"/>
        <end position="569"/>
    </location>
</feature>
<dbReference type="AlphaFoldDB" id="C5DME8"/>
<feature type="compositionally biased region" description="Polar residues" evidence="8">
    <location>
        <begin position="1222"/>
        <end position="1252"/>
    </location>
</feature>
<keyword evidence="4 7" id="KW-0963">Cytoplasm</keyword>
<dbReference type="InterPro" id="IPR025279">
    <property type="entry name" value="NST1"/>
</dbReference>
<evidence type="ECO:0000256" key="8">
    <source>
        <dbReference type="SAM" id="MobiDB-lite"/>
    </source>
</evidence>
<comment type="similarity">
    <text evidence="2 7">Belongs to the NST1 family.</text>
</comment>
<organism evidence="9 10">
    <name type="scientific">Lachancea thermotolerans (strain ATCC 56472 / CBS 6340 / NRRL Y-8284)</name>
    <name type="common">Yeast</name>
    <name type="synonym">Kluyveromyces thermotolerans</name>
    <dbReference type="NCBI Taxonomy" id="559295"/>
    <lineage>
        <taxon>Eukaryota</taxon>
        <taxon>Fungi</taxon>
        <taxon>Dikarya</taxon>
        <taxon>Ascomycota</taxon>
        <taxon>Saccharomycotina</taxon>
        <taxon>Saccharomycetes</taxon>
        <taxon>Saccharomycetales</taxon>
        <taxon>Saccharomycetaceae</taxon>
        <taxon>Lachancea</taxon>
    </lineage>
</organism>
<comment type="subcellular location">
    <subcellularLocation>
        <location evidence="1 7">Cytoplasm</location>
    </subcellularLocation>
</comment>
<feature type="region of interest" description="Disordered" evidence="8">
    <location>
        <begin position="1214"/>
        <end position="1252"/>
    </location>
</feature>
<name>C5DME8_LACTC</name>
<dbReference type="EMBL" id="CU928171">
    <property type="protein sequence ID" value="CAR24959.1"/>
    <property type="molecule type" value="Genomic_DNA"/>
</dbReference>
<dbReference type="Proteomes" id="UP000002036">
    <property type="component" value="Chromosome G"/>
</dbReference>
<gene>
    <name evidence="9" type="ordered locus">KLTH0G08250g</name>
</gene>
<dbReference type="KEGG" id="lth:KLTH0G08250g"/>
<sequence length="1252" mass="143500">MGKKRQGKKISEPLNENPTVVSGSDVHFDFSEENMSASTKKKMKNKKKNTAKVAEAEIYDSEAEYPSSRVIKRAPNGDVIVETLAEEEKPKPNPDLGRSIPTKLDSHWESLSSEEKKRILRIEKNEVFEVIKNYQSNNNCNCSVCGRRNVAMEQELEQIYNRLYDSAKQTNSDTDFVLFHLNMIKELQRANATANAVPSVERVNAPSQEPTSPQYLEDMRDEAVKYCLSNKAVESLKEEVLQFKHNKQRQQQLQQQQLQQQQQQQHQPQLRLQDEANRITEQRFEPLVSQQTPHDLQPTRNDEQLNHYSLHEEDTKLQQELIHDEHKNLSSTEHHDNEFLDLPNAAGTDNKKHVEPMFTGEAVASLPTGPLQSQDMASNDDVKNRYMDFAKAFVSSHPKIAHEYVSRMMMYPDMRALTEDLMYNNGQSFIKAMEDYVVQKDKSPEQSQENNHIGSLFEEGAPLTPDQYANIQRHIAQGMTDRMNFEKGDFKGALEGEGKGLLEQFLAGEDPISMLLKSFTKQNGVSGDQLIANQNIQEEIDYDDEDEYDEEEYSDYEDEEESEYEDDVYEEENNNGQYHHHQYHHHHSHTHHHEEELELEEEEVSTAGNEEEYDSGIDEQERLEEGRRLIQIAITKLLQKKLVDSYHEKQAENNRLRLLQELEAEEQKKREKEEKKQRKREKEKEKKRAQQQAKEQERRKKEEEDARLKKEAEEREMQRREAQRQRVEEAKRKKDEERRKKLEEQRRKEEEQQKQKKLKEEQKRKREEEKRLKDEAKKLKEEGAKRQKEEDAKRQKEEELKKQKEAKKLDQERKRQQQEESKTQYQAQQKHMAESNFNRRQSTPPEAVPYGVPNAPFNDENHNDLFHMINEAASKSLSSSSSHLQTLLQPQLSQPDLQHPHTGVALSGAPQSNWQTSGNYAPPYEPLASNVKGLDNSWSSRGGIFQTSPSVTQPHLSAQQSSSAQPSLPQFAQFGNTASERKKSFNDELSDLTNFLSSTSLSGNPGSSTGAPGYNIPDTLWSSVDQTTHPANAPFSGTTSSVPPLSIGSTAHRKSIWENEAPLNPTNASPGLRNLSTNIWGDIQSNPNQVPSESLTDVVVKSYALLSREFSTDYVDVEKLYHTVFSLMKDSSNLAYSNFLGHILTMRATHNCDVVSNQSGAITHVKIPYAYLQSQQPQPGFLPSSELPRNQSSYKGGDFSNVLFDELYNGASGTMPPVQRPLPNSTPVTQGGSNQFSYSQPFSQSGTNNIWG</sequence>
<feature type="region of interest" description="Disordered" evidence="8">
    <location>
        <begin position="665"/>
        <end position="862"/>
    </location>
</feature>
<dbReference type="GO" id="GO:0005737">
    <property type="term" value="C:cytoplasm"/>
    <property type="evidence" value="ECO:0007669"/>
    <property type="project" value="UniProtKB-SubCell"/>
</dbReference>
<evidence type="ECO:0000313" key="10">
    <source>
        <dbReference type="Proteomes" id="UP000002036"/>
    </source>
</evidence>
<feature type="compositionally biased region" description="Polar residues" evidence="8">
    <location>
        <begin position="205"/>
        <end position="214"/>
    </location>
</feature>
<evidence type="ECO:0000256" key="2">
    <source>
        <dbReference type="ARBA" id="ARBA00007112"/>
    </source>
</evidence>
<dbReference type="InParanoid" id="C5DME8"/>
<feature type="compositionally biased region" description="Polar residues" evidence="8">
    <location>
        <begin position="940"/>
        <end position="952"/>
    </location>
</feature>
<dbReference type="RefSeq" id="XP_002555396.1">
    <property type="nucleotide sequence ID" value="XM_002555350.1"/>
</dbReference>
<feature type="compositionally biased region" description="Polar residues" evidence="8">
    <location>
        <begin position="1020"/>
        <end position="1045"/>
    </location>
</feature>
<reference evidence="9 10" key="1">
    <citation type="journal article" date="2009" name="Genome Res.">
        <title>Comparative genomics of protoploid Saccharomycetaceae.</title>
        <authorList>
            <consortium name="The Genolevures Consortium"/>
            <person name="Souciet J.-L."/>
            <person name="Dujon B."/>
            <person name="Gaillardin C."/>
            <person name="Johnston M."/>
            <person name="Baret P.V."/>
            <person name="Cliften P."/>
            <person name="Sherman D.J."/>
            <person name="Weissenbach J."/>
            <person name="Westhof E."/>
            <person name="Wincker P."/>
            <person name="Jubin C."/>
            <person name="Poulain J."/>
            <person name="Barbe V."/>
            <person name="Segurens B."/>
            <person name="Artiguenave F."/>
            <person name="Anthouard V."/>
            <person name="Vacherie B."/>
            <person name="Val M.-E."/>
            <person name="Fulton R.S."/>
            <person name="Minx P."/>
            <person name="Wilson R."/>
            <person name="Durrens P."/>
            <person name="Jean G."/>
            <person name="Marck C."/>
            <person name="Martin T."/>
            <person name="Nikolski M."/>
            <person name="Rolland T."/>
            <person name="Seret M.-L."/>
            <person name="Casaregola S."/>
            <person name="Despons L."/>
            <person name="Fairhead C."/>
            <person name="Fischer G."/>
            <person name="Lafontaine I."/>
            <person name="Leh V."/>
            <person name="Lemaire M."/>
            <person name="de Montigny J."/>
            <person name="Neuveglise C."/>
            <person name="Thierry A."/>
            <person name="Blanc-Lenfle I."/>
            <person name="Bleykasten C."/>
            <person name="Diffels J."/>
            <person name="Fritsch E."/>
            <person name="Frangeul L."/>
            <person name="Goeffon A."/>
            <person name="Jauniaux N."/>
            <person name="Kachouri-Lafond R."/>
            <person name="Payen C."/>
            <person name="Potier S."/>
            <person name="Pribylova L."/>
            <person name="Ozanne C."/>
            <person name="Richard G.-F."/>
            <person name="Sacerdot C."/>
            <person name="Straub M.-L."/>
            <person name="Talla E."/>
        </authorList>
    </citation>
    <scope>NUCLEOTIDE SEQUENCE [LARGE SCALE GENOMIC DNA]</scope>
    <source>
        <strain evidence="10">ATCC 56472 / CBS 6340 / NRRL Y-8284</strain>
    </source>
</reference>
<comment type="function">
    <text evidence="7">May act as a negative regulator of salt tolerance.</text>
</comment>
<dbReference type="Pfam" id="PF13945">
    <property type="entry name" value="NST1"/>
    <property type="match status" value="1"/>
</dbReference>
<evidence type="ECO:0000313" key="9">
    <source>
        <dbReference type="EMBL" id="CAR24959.1"/>
    </source>
</evidence>
<feature type="region of interest" description="Disordered" evidence="8">
    <location>
        <begin position="196"/>
        <end position="217"/>
    </location>
</feature>
<protein>
    <recommendedName>
        <fullName evidence="3 7">Stress response protein NST1</fullName>
    </recommendedName>
</protein>
<evidence type="ECO:0000256" key="3">
    <source>
        <dbReference type="ARBA" id="ARBA00020733"/>
    </source>
</evidence>
<feature type="region of interest" description="Disordered" evidence="8">
    <location>
        <begin position="581"/>
        <end position="620"/>
    </location>
</feature>
<keyword evidence="5 7" id="KW-0346">Stress response</keyword>
<feature type="compositionally biased region" description="Low complexity" evidence="8">
    <location>
        <begin position="999"/>
        <end position="1010"/>
    </location>
</feature>
<evidence type="ECO:0000256" key="5">
    <source>
        <dbReference type="ARBA" id="ARBA00023016"/>
    </source>
</evidence>
<feature type="compositionally biased region" description="Polar residues" evidence="8">
    <location>
        <begin position="909"/>
        <end position="919"/>
    </location>
</feature>
<feature type="region of interest" description="Disordered" evidence="8">
    <location>
        <begin position="999"/>
        <end position="1045"/>
    </location>
</feature>
<feature type="compositionally biased region" description="Polar residues" evidence="8">
    <location>
        <begin position="825"/>
        <end position="844"/>
    </location>
</feature>
<dbReference type="OMA" id="SCACKYC"/>
<feature type="compositionally biased region" description="Basic residues" evidence="8">
    <location>
        <begin position="581"/>
        <end position="591"/>
    </location>
</feature>
<evidence type="ECO:0000256" key="1">
    <source>
        <dbReference type="ARBA" id="ARBA00004496"/>
    </source>
</evidence>
<evidence type="ECO:0000256" key="4">
    <source>
        <dbReference type="ARBA" id="ARBA00022490"/>
    </source>
</evidence>
<dbReference type="OrthoDB" id="21629at2759"/>
<feature type="compositionally biased region" description="Acidic residues" evidence="8">
    <location>
        <begin position="538"/>
        <end position="569"/>
    </location>
</feature>
<keyword evidence="10" id="KW-1185">Reference proteome</keyword>
<accession>C5DME8</accession>
<feature type="region of interest" description="Disordered" evidence="8">
    <location>
        <begin position="940"/>
        <end position="970"/>
    </location>
</feature>
<dbReference type="GeneID" id="8293667"/>
<feature type="region of interest" description="Disordered" evidence="8">
    <location>
        <begin position="252"/>
        <end position="271"/>
    </location>
</feature>